<sequence length="769" mass="84995">MGDSGGVSVNRRRLVGVTCGLSVYGCAGDGSRVFLQCVFLDTGRGDPFFPQLKSFMVCCRCPSDRRSDGLRKTYLSVLHKSEDERMKTIRDRNRAIAALLNSGGPVIGCLAKTFVPVTITVDRDETEILDAELIRGDVSSIMEFLGTCEVAKFAAVGTYTAEAEAVVAEVFGRPGSKRADERRSTWTGPRRIVSRRTRPGTAVREIDAVDNADASVGESDGKVECAEKILTDYHTHANKKLCRGYGVSNVSFSFRIADKKYVFDCGDQSAWPVNRVFSSRDIAVDGNRFRLVTPVGFLAIALASDQCYLSLRAAMARLHAALYVDFTGTKPVFDYIGPDYYSTGGPKSVYFTGFPWLSVYFVSGNKILSNETVIDAVSEKISDCGLPDIVGPDGKFKIALGDDLPSSISREEIRVFYSPEKPVRINGNHFKDFEISGERGTDSVLSIYTSDSTIHRIFISDMRINLLRRCVPRSYFPPTASESQRRTPWDVCTRFMNGLKHQSGELYTYIRGLENFLSEHITSACTAAGFTWIMVRHDSEFYITGGAANGHDASAETCIRTVLGCYWQRLFGASAGSPACSQLDSGMSVLLVSDCRVISSFRSVFDTHGDAHWTCVMGDAISDTLSRCHADPDWFGAENIKSVLRSLFFKFISMRHRPEFWLETFEPATHPTEKHHGVLDCAPFDGVWSDAGHVIVQSIQSALSDRIGYRTYIEKAIRYLKLSLRAAVRRHTDASGAQDADAVMGAMDDTISSVKVQLIDDYMGLFNLN</sequence>
<dbReference type="HAMAP" id="MF_04010">
    <property type="entry name" value="HSV_HEPA"/>
    <property type="match status" value="1"/>
</dbReference>
<reference evidence="1 2" key="1">
    <citation type="journal article" date="2012" name="J. Virol.">
        <title>A Novel Bat Herpesvirus Encodes Homologues of Major Histocompatibility Complex Classes I and II, C-Type Lectin, and a Unique Family of Immune-Related Genes.</title>
        <authorList>
            <person name="Zhang H."/>
            <person name="Todd S."/>
            <person name="Tachedjian M."/>
            <person name="Barr J.A."/>
            <person name="Luo M."/>
            <person name="Yu M."/>
            <person name="Marsh G.A."/>
            <person name="Crameri G."/>
            <person name="Wang L.F."/>
        </authorList>
    </citation>
    <scope>NUCLEOTIDE SEQUENCE [LARGE SCALE GENOMIC DNA]</scope>
    <source>
        <strain evidence="1">B7D8</strain>
    </source>
</reference>
<evidence type="ECO:0000313" key="2">
    <source>
        <dbReference type="Proteomes" id="UP000103899"/>
    </source>
</evidence>
<dbReference type="GO" id="GO:0019079">
    <property type="term" value="P:viral genome replication"/>
    <property type="evidence" value="ECO:0007669"/>
    <property type="project" value="InterPro"/>
</dbReference>
<dbReference type="RefSeq" id="YP_010797128.1">
    <property type="nucleotide sequence ID" value="NC_076129.1"/>
</dbReference>
<proteinExistence type="inferred from homology"/>
<dbReference type="GeneID" id="80534831"/>
<protein>
    <submittedName>
        <fullName evidence="1">B102</fullName>
    </submittedName>
</protein>
<evidence type="ECO:0000313" key="1">
    <source>
        <dbReference type="EMBL" id="AFK83940.1"/>
    </source>
</evidence>
<dbReference type="InterPro" id="IPR004996">
    <property type="entry name" value="HSV_HEPA"/>
</dbReference>
<accession>I3VQ96</accession>
<name>I3VQ96_9BETA</name>
<dbReference type="Proteomes" id="UP000103899">
    <property type="component" value="Segment"/>
</dbReference>
<dbReference type="KEGG" id="vg:80534831"/>
<dbReference type="EMBL" id="JQ805139">
    <property type="protein sequence ID" value="AFK83940.1"/>
    <property type="molecule type" value="Genomic_DNA"/>
</dbReference>
<organism evidence="1 2">
    <name type="scientific">miniopterid betaherpesvirus 1</name>
    <dbReference type="NCBI Taxonomy" id="3070189"/>
    <lineage>
        <taxon>Viruses</taxon>
        <taxon>Duplodnaviria</taxon>
        <taxon>Heunggongvirae</taxon>
        <taxon>Peploviricota</taxon>
        <taxon>Herviviricetes</taxon>
        <taxon>Herpesvirales</taxon>
        <taxon>Orthoherpesviridae</taxon>
        <taxon>Betaherpesvirinae</taxon>
        <taxon>Quwivirus</taxon>
        <taxon>Quwivirus miniopteridbeta1</taxon>
    </lineage>
</organism>
<keyword evidence="2" id="KW-1185">Reference proteome</keyword>
<dbReference type="Pfam" id="PF03324">
    <property type="entry name" value="Herpes_HEPA"/>
    <property type="match status" value="1"/>
</dbReference>